<keyword evidence="1" id="KW-1133">Transmembrane helix</keyword>
<name>A0ABP3M4C5_SACER</name>
<evidence type="ECO:0000256" key="1">
    <source>
        <dbReference type="SAM" id="Phobius"/>
    </source>
</evidence>
<feature type="transmembrane region" description="Helical" evidence="1">
    <location>
        <begin position="82"/>
        <end position="103"/>
    </location>
</feature>
<organism evidence="2 3">
    <name type="scientific">Saccharopolyspora erythraea</name>
    <name type="common">Streptomyces erythraeus</name>
    <dbReference type="NCBI Taxonomy" id="1836"/>
    <lineage>
        <taxon>Bacteria</taxon>
        <taxon>Bacillati</taxon>
        <taxon>Actinomycetota</taxon>
        <taxon>Actinomycetes</taxon>
        <taxon>Pseudonocardiales</taxon>
        <taxon>Pseudonocardiaceae</taxon>
        <taxon>Saccharopolyspora</taxon>
    </lineage>
</organism>
<dbReference type="EMBL" id="BAAAGS010000004">
    <property type="protein sequence ID" value="GAA0512357.1"/>
    <property type="molecule type" value="Genomic_DNA"/>
</dbReference>
<evidence type="ECO:0000313" key="2">
    <source>
        <dbReference type="EMBL" id="GAA0512357.1"/>
    </source>
</evidence>
<evidence type="ECO:0000313" key="3">
    <source>
        <dbReference type="Proteomes" id="UP001500729"/>
    </source>
</evidence>
<sequence>MTADAVRRELNIESPIDHESGHFEDSFNGEPPATHLGVMGRTNFSQYGGVFGPRLGIREPDAPNAAHTASERRFRRMARRSVVIGANLRSCGGFAIGFARVLLPPVSESL</sequence>
<keyword evidence="1" id="KW-0472">Membrane</keyword>
<dbReference type="RefSeq" id="WP_162131612.1">
    <property type="nucleotide sequence ID" value="NZ_JABNNH010000001.1"/>
</dbReference>
<keyword evidence="1" id="KW-0812">Transmembrane</keyword>
<gene>
    <name evidence="2" type="ORF">GCM10009533_08980</name>
</gene>
<keyword evidence="3" id="KW-1185">Reference proteome</keyword>
<accession>A0ABP3M4C5</accession>
<comment type="caution">
    <text evidence="2">The sequence shown here is derived from an EMBL/GenBank/DDBJ whole genome shotgun (WGS) entry which is preliminary data.</text>
</comment>
<protein>
    <submittedName>
        <fullName evidence="2">Uncharacterized protein</fullName>
    </submittedName>
</protein>
<reference evidence="3" key="1">
    <citation type="journal article" date="2019" name="Int. J. Syst. Evol. Microbiol.">
        <title>The Global Catalogue of Microorganisms (GCM) 10K type strain sequencing project: providing services to taxonomists for standard genome sequencing and annotation.</title>
        <authorList>
            <consortium name="The Broad Institute Genomics Platform"/>
            <consortium name="The Broad Institute Genome Sequencing Center for Infectious Disease"/>
            <person name="Wu L."/>
            <person name="Ma J."/>
        </authorList>
    </citation>
    <scope>NUCLEOTIDE SEQUENCE [LARGE SCALE GENOMIC DNA]</scope>
    <source>
        <strain evidence="3">JCM 10303</strain>
    </source>
</reference>
<dbReference type="Proteomes" id="UP001500729">
    <property type="component" value="Unassembled WGS sequence"/>
</dbReference>
<proteinExistence type="predicted"/>